<evidence type="ECO:0000259" key="6">
    <source>
        <dbReference type="PROSITE" id="PS50217"/>
    </source>
</evidence>
<sequence length="228" mass="26055">MLLMAHFMSPVPLNLTSPTFYIKQECPPPDTILDLCVRKRSRVESPDYTLSYPSPKRTPECVDPITTTYYTRSPEPISQCYENSPKNSVMSPNPSAALKTRPFKAFPKDPLALNLGVVPPTSPISDSDSVAYEDFRTKMLAQVQASHNISNKNMRRIQNHTEKSADPEYLERRKKNNEAAKRSRDARKAKEDEIAIRCAFLEQENMKMKFRLAALNGEVERLQSLLYR</sequence>
<dbReference type="Pfam" id="PF07716">
    <property type="entry name" value="bZIP_2"/>
    <property type="match status" value="1"/>
</dbReference>
<dbReference type="Proteomes" id="UP001153737">
    <property type="component" value="Chromosome 3"/>
</dbReference>
<organism evidence="7 8">
    <name type="scientific">Phaedon cochleariae</name>
    <name type="common">Mustard beetle</name>
    <dbReference type="NCBI Taxonomy" id="80249"/>
    <lineage>
        <taxon>Eukaryota</taxon>
        <taxon>Metazoa</taxon>
        <taxon>Ecdysozoa</taxon>
        <taxon>Arthropoda</taxon>
        <taxon>Hexapoda</taxon>
        <taxon>Insecta</taxon>
        <taxon>Pterygota</taxon>
        <taxon>Neoptera</taxon>
        <taxon>Endopterygota</taxon>
        <taxon>Coleoptera</taxon>
        <taxon>Polyphaga</taxon>
        <taxon>Cucujiformia</taxon>
        <taxon>Chrysomeloidea</taxon>
        <taxon>Chrysomelidae</taxon>
        <taxon>Chrysomelinae</taxon>
        <taxon>Chrysomelini</taxon>
        <taxon>Phaedon</taxon>
    </lineage>
</organism>
<keyword evidence="4" id="KW-0804">Transcription</keyword>
<dbReference type="SUPFAM" id="SSF57959">
    <property type="entry name" value="Leucine zipper domain"/>
    <property type="match status" value="1"/>
</dbReference>
<dbReference type="InterPro" id="IPR004827">
    <property type="entry name" value="bZIP"/>
</dbReference>
<evidence type="ECO:0000256" key="4">
    <source>
        <dbReference type="ARBA" id="ARBA00023163"/>
    </source>
</evidence>
<protein>
    <recommendedName>
        <fullName evidence="6">BZIP domain-containing protein</fullName>
    </recommendedName>
</protein>
<dbReference type="SMART" id="SM00338">
    <property type="entry name" value="BRLZ"/>
    <property type="match status" value="1"/>
</dbReference>
<evidence type="ECO:0000313" key="7">
    <source>
        <dbReference type="EMBL" id="CAH1159842.1"/>
    </source>
</evidence>
<dbReference type="CDD" id="cd14695">
    <property type="entry name" value="bZIP_HLF"/>
    <property type="match status" value="1"/>
</dbReference>
<proteinExistence type="predicted"/>
<dbReference type="GO" id="GO:0000981">
    <property type="term" value="F:DNA-binding transcription factor activity, RNA polymerase II-specific"/>
    <property type="evidence" value="ECO:0007669"/>
    <property type="project" value="TreeGrafter"/>
</dbReference>
<evidence type="ECO:0000256" key="5">
    <source>
        <dbReference type="ARBA" id="ARBA00023242"/>
    </source>
</evidence>
<keyword evidence="2" id="KW-0805">Transcription regulation</keyword>
<feature type="domain" description="BZIP" evidence="6">
    <location>
        <begin position="166"/>
        <end position="228"/>
    </location>
</feature>
<name>A0A9P0DS72_PHACE</name>
<gene>
    <name evidence="7" type="ORF">PHAECO_LOCUS7442</name>
</gene>
<dbReference type="PANTHER" id="PTHR11988">
    <property type="entry name" value="THYROTROPH EMBRYONIC FACTOR RELATED"/>
    <property type="match status" value="1"/>
</dbReference>
<keyword evidence="8" id="KW-1185">Reference proteome</keyword>
<dbReference type="GO" id="GO:0005634">
    <property type="term" value="C:nucleus"/>
    <property type="evidence" value="ECO:0007669"/>
    <property type="project" value="UniProtKB-SubCell"/>
</dbReference>
<dbReference type="GO" id="GO:0000978">
    <property type="term" value="F:RNA polymerase II cis-regulatory region sequence-specific DNA binding"/>
    <property type="evidence" value="ECO:0007669"/>
    <property type="project" value="TreeGrafter"/>
</dbReference>
<dbReference type="Gene3D" id="1.20.5.170">
    <property type="match status" value="1"/>
</dbReference>
<evidence type="ECO:0000256" key="2">
    <source>
        <dbReference type="ARBA" id="ARBA00023015"/>
    </source>
</evidence>
<reference evidence="7" key="2">
    <citation type="submission" date="2022-10" db="EMBL/GenBank/DDBJ databases">
        <authorList>
            <consortium name="ENA_rothamsted_submissions"/>
            <consortium name="culmorum"/>
            <person name="King R."/>
        </authorList>
    </citation>
    <scope>NUCLEOTIDE SEQUENCE</scope>
</reference>
<dbReference type="InterPro" id="IPR046347">
    <property type="entry name" value="bZIP_sf"/>
</dbReference>
<accession>A0A9P0DS72</accession>
<evidence type="ECO:0000256" key="1">
    <source>
        <dbReference type="ARBA" id="ARBA00004123"/>
    </source>
</evidence>
<dbReference type="OrthoDB" id="426001at2759"/>
<reference evidence="7" key="1">
    <citation type="submission" date="2022-01" db="EMBL/GenBank/DDBJ databases">
        <authorList>
            <person name="King R."/>
        </authorList>
    </citation>
    <scope>NUCLEOTIDE SEQUENCE</scope>
</reference>
<dbReference type="PROSITE" id="PS50217">
    <property type="entry name" value="BZIP"/>
    <property type="match status" value="1"/>
</dbReference>
<dbReference type="EMBL" id="OU896709">
    <property type="protein sequence ID" value="CAH1159842.1"/>
    <property type="molecule type" value="Genomic_DNA"/>
</dbReference>
<dbReference type="AlphaFoldDB" id="A0A9P0DS72"/>
<evidence type="ECO:0000256" key="3">
    <source>
        <dbReference type="ARBA" id="ARBA00023125"/>
    </source>
</evidence>
<evidence type="ECO:0000313" key="8">
    <source>
        <dbReference type="Proteomes" id="UP001153737"/>
    </source>
</evidence>
<dbReference type="PANTHER" id="PTHR11988:SF27">
    <property type="entry name" value="GH27708P"/>
    <property type="match status" value="1"/>
</dbReference>
<keyword evidence="3" id="KW-0238">DNA-binding</keyword>
<comment type="subcellular location">
    <subcellularLocation>
        <location evidence="1">Nucleus</location>
    </subcellularLocation>
</comment>
<dbReference type="InterPro" id="IPR040223">
    <property type="entry name" value="PAR_bZIP"/>
</dbReference>
<keyword evidence="5" id="KW-0539">Nucleus</keyword>